<dbReference type="EMBL" id="JAUDFV010000132">
    <property type="protein sequence ID" value="KAL2728900.1"/>
    <property type="molecule type" value="Genomic_DNA"/>
</dbReference>
<feature type="region of interest" description="Disordered" evidence="1">
    <location>
        <begin position="85"/>
        <end position="124"/>
    </location>
</feature>
<comment type="caution">
    <text evidence="2">The sequence shown here is derived from an EMBL/GenBank/DDBJ whole genome shotgun (WGS) entry which is preliminary data.</text>
</comment>
<evidence type="ECO:0000313" key="2">
    <source>
        <dbReference type="EMBL" id="KAL2728900.1"/>
    </source>
</evidence>
<dbReference type="Proteomes" id="UP001607302">
    <property type="component" value="Unassembled WGS sequence"/>
</dbReference>
<evidence type="ECO:0000313" key="3">
    <source>
        <dbReference type="Proteomes" id="UP001607302"/>
    </source>
</evidence>
<keyword evidence="3" id="KW-1185">Reference proteome</keyword>
<accession>A0ABD2B839</accession>
<evidence type="ECO:0000256" key="1">
    <source>
        <dbReference type="SAM" id="MobiDB-lite"/>
    </source>
</evidence>
<feature type="region of interest" description="Disordered" evidence="1">
    <location>
        <begin position="1"/>
        <end position="39"/>
    </location>
</feature>
<gene>
    <name evidence="2" type="ORF">V1478_006532</name>
</gene>
<dbReference type="AlphaFoldDB" id="A0ABD2B839"/>
<name>A0ABD2B839_VESSQ</name>
<proteinExistence type="predicted"/>
<organism evidence="2 3">
    <name type="scientific">Vespula squamosa</name>
    <name type="common">Southern yellow jacket</name>
    <name type="synonym">Wasp</name>
    <dbReference type="NCBI Taxonomy" id="30214"/>
    <lineage>
        <taxon>Eukaryota</taxon>
        <taxon>Metazoa</taxon>
        <taxon>Ecdysozoa</taxon>
        <taxon>Arthropoda</taxon>
        <taxon>Hexapoda</taxon>
        <taxon>Insecta</taxon>
        <taxon>Pterygota</taxon>
        <taxon>Neoptera</taxon>
        <taxon>Endopterygota</taxon>
        <taxon>Hymenoptera</taxon>
        <taxon>Apocrita</taxon>
        <taxon>Aculeata</taxon>
        <taxon>Vespoidea</taxon>
        <taxon>Vespidae</taxon>
        <taxon>Vespinae</taxon>
        <taxon>Vespula</taxon>
    </lineage>
</organism>
<feature type="compositionally biased region" description="Low complexity" evidence="1">
    <location>
        <begin position="1"/>
        <end position="19"/>
    </location>
</feature>
<reference evidence="2 3" key="1">
    <citation type="journal article" date="2024" name="Ann. Entomol. Soc. Am.">
        <title>Genomic analyses of the southern and eastern yellowjacket wasps (Hymenoptera: Vespidae) reveal evolutionary signatures of social life.</title>
        <authorList>
            <person name="Catto M.A."/>
            <person name="Caine P.B."/>
            <person name="Orr S.E."/>
            <person name="Hunt B.G."/>
            <person name="Goodisman M.A.D."/>
        </authorList>
    </citation>
    <scope>NUCLEOTIDE SEQUENCE [LARGE SCALE GENOMIC DNA]</scope>
    <source>
        <strain evidence="2">233</strain>
        <tissue evidence="2">Head and thorax</tissue>
    </source>
</reference>
<protein>
    <submittedName>
        <fullName evidence="2">Uncharacterized protein</fullName>
    </submittedName>
</protein>
<sequence length="124" mass="14351">MSESRSSPVRSGPVRSGPVQSGPTRPDPPIQEIDPSSLHYHQRVRLRRFEKDWNKRRAKVVRETVIDVPAIGTRHKSRLRVRRGIVKNPTRMNNDDENLGVLTPKSNEREHPRIANPVKHRMDQ</sequence>